<gene>
    <name evidence="7" type="primary">gb22527</name>
    <name evidence="7" type="ORF">PR202_gb22527</name>
</gene>
<keyword evidence="8" id="KW-1185">Reference proteome</keyword>
<organism evidence="7 8">
    <name type="scientific">Eleusine coracana subsp. coracana</name>
    <dbReference type="NCBI Taxonomy" id="191504"/>
    <lineage>
        <taxon>Eukaryota</taxon>
        <taxon>Viridiplantae</taxon>
        <taxon>Streptophyta</taxon>
        <taxon>Embryophyta</taxon>
        <taxon>Tracheophyta</taxon>
        <taxon>Spermatophyta</taxon>
        <taxon>Magnoliopsida</taxon>
        <taxon>Liliopsida</taxon>
        <taxon>Poales</taxon>
        <taxon>Poaceae</taxon>
        <taxon>PACMAD clade</taxon>
        <taxon>Chloridoideae</taxon>
        <taxon>Cynodonteae</taxon>
        <taxon>Eleusininae</taxon>
        <taxon>Eleusine</taxon>
    </lineage>
</organism>
<keyword evidence="3" id="KW-0560">Oxidoreductase</keyword>
<dbReference type="InterPro" id="IPR026992">
    <property type="entry name" value="DIOX_N"/>
</dbReference>
<feature type="domain" description="Isopenicillin N synthase-like Fe(2+) 2OG dioxygenase" evidence="5">
    <location>
        <begin position="198"/>
        <end position="246"/>
    </location>
</feature>
<dbReference type="AlphaFoldDB" id="A0AAV5FGI9"/>
<dbReference type="Proteomes" id="UP001054889">
    <property type="component" value="Unassembled WGS sequence"/>
</dbReference>
<evidence type="ECO:0000256" key="1">
    <source>
        <dbReference type="ARBA" id="ARBA00001961"/>
    </source>
</evidence>
<dbReference type="Gene3D" id="2.60.120.330">
    <property type="entry name" value="B-lactam Antibiotic, Isopenicillin N Synthase, Chain"/>
    <property type="match status" value="2"/>
</dbReference>
<evidence type="ECO:0000259" key="6">
    <source>
        <dbReference type="Pfam" id="PF14226"/>
    </source>
</evidence>
<dbReference type="GO" id="GO:0016491">
    <property type="term" value="F:oxidoreductase activity"/>
    <property type="evidence" value="ECO:0007669"/>
    <property type="project" value="UniProtKB-KW"/>
</dbReference>
<dbReference type="PANTHER" id="PTHR47990">
    <property type="entry name" value="2-OXOGLUTARATE (2OG) AND FE(II)-DEPENDENT OXYGENASE SUPERFAMILY PROTEIN-RELATED"/>
    <property type="match status" value="1"/>
</dbReference>
<evidence type="ECO:0000259" key="5">
    <source>
        <dbReference type="Pfam" id="PF03171"/>
    </source>
</evidence>
<reference evidence="7" key="1">
    <citation type="journal article" date="2018" name="DNA Res.">
        <title>Multiple hybrid de novo genome assembly of finger millet, an orphan allotetraploid crop.</title>
        <authorList>
            <person name="Hatakeyama M."/>
            <person name="Aluri S."/>
            <person name="Balachadran M.T."/>
            <person name="Sivarajan S.R."/>
            <person name="Patrignani A."/>
            <person name="Gruter S."/>
            <person name="Poveda L."/>
            <person name="Shimizu-Inatsugi R."/>
            <person name="Baeten J."/>
            <person name="Francoijs K.J."/>
            <person name="Nataraja K.N."/>
            <person name="Reddy Y.A.N."/>
            <person name="Phadnis S."/>
            <person name="Ravikumar R.L."/>
            <person name="Schlapbach R."/>
            <person name="Sreeman S.M."/>
            <person name="Shimizu K.K."/>
        </authorList>
    </citation>
    <scope>NUCLEOTIDE SEQUENCE</scope>
</reference>
<evidence type="ECO:0000256" key="2">
    <source>
        <dbReference type="ARBA" id="ARBA00022723"/>
    </source>
</evidence>
<keyword evidence="4" id="KW-0408">Iron</keyword>
<name>A0AAV5FGI9_ELECO</name>
<keyword evidence="2" id="KW-0479">Metal-binding</keyword>
<evidence type="ECO:0000256" key="3">
    <source>
        <dbReference type="ARBA" id="ARBA00023002"/>
    </source>
</evidence>
<dbReference type="SUPFAM" id="SSF51197">
    <property type="entry name" value="Clavaminate synthase-like"/>
    <property type="match status" value="1"/>
</dbReference>
<dbReference type="InterPro" id="IPR050231">
    <property type="entry name" value="Iron_ascorbate_oxido_reductase"/>
</dbReference>
<reference evidence="7" key="2">
    <citation type="submission" date="2021-12" db="EMBL/GenBank/DDBJ databases">
        <title>Resequencing data analysis of finger millet.</title>
        <authorList>
            <person name="Hatakeyama M."/>
            <person name="Aluri S."/>
            <person name="Balachadran M.T."/>
            <person name="Sivarajan S.R."/>
            <person name="Poveda L."/>
            <person name="Shimizu-Inatsugi R."/>
            <person name="Schlapbach R."/>
            <person name="Sreeman S.M."/>
            <person name="Shimizu K.K."/>
        </authorList>
    </citation>
    <scope>NUCLEOTIDE SEQUENCE</scope>
</reference>
<dbReference type="InterPro" id="IPR027443">
    <property type="entry name" value="IPNS-like_sf"/>
</dbReference>
<dbReference type="EMBL" id="BQKI01000085">
    <property type="protein sequence ID" value="GJN33897.1"/>
    <property type="molecule type" value="Genomic_DNA"/>
</dbReference>
<comment type="cofactor">
    <cofactor evidence="1">
        <name>L-ascorbate</name>
        <dbReference type="ChEBI" id="CHEBI:38290"/>
    </cofactor>
</comment>
<sequence>MRSSPRETQTLRYHLSISPAALVRLVIRTINSAASGKQIQYQEWRATNPIPTKVKQRTKPRGSTKSMATGLRRLDLPVVDLASSDLRAAAKSIRQACVEYGFFYVINHGIDAALLERVFTESRKFFELPMKEKMALRKNSSHRGYTAPYSEKVDPLPESPGDCKESFYIGPLGDGDLQPDVNQWPSGERFLSWKKIMQSYHANALSIIVNIGDLLERWTNCVFRSTLHRVVPIGKERYSIAFFIDPSPNLLVQCMESCCSEANPPRFPPIKSGDYLEERLSSTYKLATV</sequence>
<evidence type="ECO:0000256" key="4">
    <source>
        <dbReference type="ARBA" id="ARBA00023004"/>
    </source>
</evidence>
<feature type="domain" description="Non-haem dioxygenase N-terminal" evidence="6">
    <location>
        <begin position="76"/>
        <end position="186"/>
    </location>
</feature>
<dbReference type="Pfam" id="PF03171">
    <property type="entry name" value="2OG-FeII_Oxy"/>
    <property type="match status" value="1"/>
</dbReference>
<proteinExistence type="predicted"/>
<evidence type="ECO:0000313" key="7">
    <source>
        <dbReference type="EMBL" id="GJN33897.1"/>
    </source>
</evidence>
<evidence type="ECO:0008006" key="9">
    <source>
        <dbReference type="Google" id="ProtNLM"/>
    </source>
</evidence>
<protein>
    <recommendedName>
        <fullName evidence="9">Fe2OG dioxygenase domain-containing protein</fullName>
    </recommendedName>
</protein>
<dbReference type="GO" id="GO:0046872">
    <property type="term" value="F:metal ion binding"/>
    <property type="evidence" value="ECO:0007669"/>
    <property type="project" value="UniProtKB-KW"/>
</dbReference>
<comment type="caution">
    <text evidence="7">The sequence shown here is derived from an EMBL/GenBank/DDBJ whole genome shotgun (WGS) entry which is preliminary data.</text>
</comment>
<dbReference type="InterPro" id="IPR044861">
    <property type="entry name" value="IPNS-like_FE2OG_OXY"/>
</dbReference>
<evidence type="ECO:0000313" key="8">
    <source>
        <dbReference type="Proteomes" id="UP001054889"/>
    </source>
</evidence>
<accession>A0AAV5FGI9</accession>
<dbReference type="Pfam" id="PF14226">
    <property type="entry name" value="DIOX_N"/>
    <property type="match status" value="1"/>
</dbReference>